<dbReference type="InterPro" id="IPR007325">
    <property type="entry name" value="KFase/CYL"/>
</dbReference>
<name>A0A7Y0YS17_STRSA</name>
<sequence length="169" mass="19646">MTDLLKIYQELQEKNGSTCPIRSGDSPHFPALPALEKKDIFTLKDGFHVQQFSVVGQYGTHLMLRFTLWKVVGLEEIELKDLFLPLVVMISLRSSRESRFILGKQDILDFEAEHGQIDSRNICAFRSNWSKRWPVNQLCAIWMIRRFSILLVGDVMRLEFLSMSVVSRR</sequence>
<accession>A0A7Y0YS17</accession>
<comment type="caution">
    <text evidence="1">The sequence shown here is derived from an EMBL/GenBank/DDBJ whole genome shotgun (WGS) entry which is preliminary data.</text>
</comment>
<dbReference type="Gene3D" id="3.50.30.50">
    <property type="entry name" value="Putative cyclase"/>
    <property type="match status" value="1"/>
</dbReference>
<dbReference type="EMBL" id="JABBCN010000006">
    <property type="protein sequence ID" value="NMX24867.1"/>
    <property type="molecule type" value="Genomic_DNA"/>
</dbReference>
<gene>
    <name evidence="1" type="ORF">HGP05_10510</name>
</gene>
<dbReference type="SUPFAM" id="SSF102198">
    <property type="entry name" value="Putative cyclase"/>
    <property type="match status" value="1"/>
</dbReference>
<dbReference type="InterPro" id="IPR037175">
    <property type="entry name" value="KFase_sf"/>
</dbReference>
<dbReference type="AlphaFoldDB" id="A0A7Y0YS17"/>
<protein>
    <submittedName>
        <fullName evidence="1">Cyclase family protein</fullName>
    </submittedName>
</protein>
<dbReference type="Pfam" id="PF04199">
    <property type="entry name" value="Cyclase"/>
    <property type="match status" value="1"/>
</dbReference>
<proteinExistence type="predicted"/>
<reference evidence="1" key="1">
    <citation type="submission" date="2020-04" db="EMBL/GenBank/DDBJ databases">
        <authorList>
            <person name="Chakraborty B."/>
            <person name="Walker A.R."/>
            <person name="Burne R.A."/>
        </authorList>
    </citation>
    <scope>NUCLEOTIDE SEQUENCE [LARGE SCALE GENOMIC DNA]</scope>
    <source>
        <strain evidence="1">BCA8</strain>
    </source>
</reference>
<evidence type="ECO:0000313" key="1">
    <source>
        <dbReference type="EMBL" id="NMX24867.1"/>
    </source>
</evidence>
<dbReference type="GO" id="GO:0004061">
    <property type="term" value="F:arylformamidase activity"/>
    <property type="evidence" value="ECO:0007669"/>
    <property type="project" value="InterPro"/>
</dbReference>
<organism evidence="1">
    <name type="scientific">Streptococcus sanguinis</name>
    <dbReference type="NCBI Taxonomy" id="1305"/>
    <lineage>
        <taxon>Bacteria</taxon>
        <taxon>Bacillati</taxon>
        <taxon>Bacillota</taxon>
        <taxon>Bacilli</taxon>
        <taxon>Lactobacillales</taxon>
        <taxon>Streptococcaceae</taxon>
        <taxon>Streptococcus</taxon>
    </lineage>
</organism>
<dbReference type="GO" id="GO:0019441">
    <property type="term" value="P:L-tryptophan catabolic process to kynurenine"/>
    <property type="evidence" value="ECO:0007669"/>
    <property type="project" value="InterPro"/>
</dbReference>